<evidence type="ECO:0000256" key="7">
    <source>
        <dbReference type="ARBA" id="ARBA00023136"/>
    </source>
</evidence>
<dbReference type="AlphaFoldDB" id="A0A3S9XA87"/>
<dbReference type="GO" id="GO:0022857">
    <property type="term" value="F:transmembrane transporter activity"/>
    <property type="evidence" value="ECO:0007669"/>
    <property type="project" value="InterPro"/>
</dbReference>
<dbReference type="PROSITE" id="PS50850">
    <property type="entry name" value="MFS"/>
    <property type="match status" value="1"/>
</dbReference>
<feature type="transmembrane region" description="Helical" evidence="8">
    <location>
        <begin position="349"/>
        <end position="369"/>
    </location>
</feature>
<evidence type="ECO:0000256" key="3">
    <source>
        <dbReference type="ARBA" id="ARBA00022448"/>
    </source>
</evidence>
<dbReference type="SUPFAM" id="SSF103473">
    <property type="entry name" value="MFS general substrate transporter"/>
    <property type="match status" value="1"/>
</dbReference>
<keyword evidence="5 8" id="KW-0812">Transmembrane</keyword>
<evidence type="ECO:0000256" key="6">
    <source>
        <dbReference type="ARBA" id="ARBA00022989"/>
    </source>
</evidence>
<dbReference type="CDD" id="cd17324">
    <property type="entry name" value="MFS_NepI_like"/>
    <property type="match status" value="1"/>
</dbReference>
<keyword evidence="7 8" id="KW-0472">Membrane</keyword>
<organism evidence="10 11">
    <name type="scientific">Entomomonas moraniae</name>
    <dbReference type="NCBI Taxonomy" id="2213226"/>
    <lineage>
        <taxon>Bacteria</taxon>
        <taxon>Pseudomonadati</taxon>
        <taxon>Pseudomonadota</taxon>
        <taxon>Gammaproteobacteria</taxon>
        <taxon>Pseudomonadales</taxon>
        <taxon>Pseudomonadaceae</taxon>
        <taxon>Entomomonas</taxon>
    </lineage>
</organism>
<feature type="transmembrane region" description="Helical" evidence="8">
    <location>
        <begin position="260"/>
        <end position="279"/>
    </location>
</feature>
<sequence>MTTDTTTPSDYIEKNSPLFIKVAFALFLGGFATFALLYCVQPMMPVFSKEFSVSASESSLLISMSTFMLAFGLLLTGPISDAMGRKSIMIIALLLSSSFTLLSAIVHNWQLLLICRALVGISLSGVAAVAMAYLNEEIAPRHLGVAMGLYIGGNAIGGMSGRLISGVLIDFYSWHIVLGIMSFLALICAISMWKLLPPSKHFEPMPIKFSKLLNGYLHHIVQPRLPWLFFQGFLLMGAFVTLFNYIAYRLIAPPYLLSQAWIGVLSIVYLSGIFSSTTFGSWADRFGHARVLWIAVVIMLSGALITLFTPITIVFIGMVIFALGFFGAHSVTSSWIGRCATKAKGQASSFYLFCYYIGSSILGTAGGHFWQSQQWNGVIGYIATILIISLLVALYLKRQTLKQQ</sequence>
<feature type="transmembrane region" description="Helical" evidence="8">
    <location>
        <begin position="291"/>
        <end position="308"/>
    </location>
</feature>
<gene>
    <name evidence="10" type="ORF">DM558_00575</name>
</gene>
<dbReference type="PANTHER" id="PTHR43271">
    <property type="entry name" value="BLL2771 PROTEIN"/>
    <property type="match status" value="1"/>
</dbReference>
<feature type="transmembrane region" description="Helical" evidence="8">
    <location>
        <begin position="375"/>
        <end position="396"/>
    </location>
</feature>
<dbReference type="InterPro" id="IPR036259">
    <property type="entry name" value="MFS_trans_sf"/>
</dbReference>
<evidence type="ECO:0000256" key="5">
    <source>
        <dbReference type="ARBA" id="ARBA00022692"/>
    </source>
</evidence>
<dbReference type="Pfam" id="PF07690">
    <property type="entry name" value="MFS_1"/>
    <property type="match status" value="1"/>
</dbReference>
<dbReference type="RefSeq" id="WP_127161580.1">
    <property type="nucleotide sequence ID" value="NZ_CP029822.1"/>
</dbReference>
<reference evidence="11" key="1">
    <citation type="submission" date="2018-06" db="EMBL/GenBank/DDBJ databases">
        <title>Complete genome of Pseudomonas insecticola strain QZS01.</title>
        <authorList>
            <person name="Wang J."/>
            <person name="Su Q."/>
        </authorList>
    </citation>
    <scope>NUCLEOTIDE SEQUENCE [LARGE SCALE GENOMIC DNA]</scope>
    <source>
        <strain evidence="11">QZS01</strain>
    </source>
</reference>
<dbReference type="EMBL" id="CP029822">
    <property type="protein sequence ID" value="AZS49363.1"/>
    <property type="molecule type" value="Genomic_DNA"/>
</dbReference>
<feature type="transmembrane region" description="Helical" evidence="8">
    <location>
        <begin position="58"/>
        <end position="76"/>
    </location>
</feature>
<dbReference type="InterPro" id="IPR020846">
    <property type="entry name" value="MFS_dom"/>
</dbReference>
<evidence type="ECO:0000256" key="8">
    <source>
        <dbReference type="SAM" id="Phobius"/>
    </source>
</evidence>
<feature type="domain" description="Major facilitator superfamily (MFS) profile" evidence="9">
    <location>
        <begin position="18"/>
        <end position="401"/>
    </location>
</feature>
<dbReference type="InterPro" id="IPR005829">
    <property type="entry name" value="Sugar_transporter_CS"/>
</dbReference>
<feature type="transmembrane region" description="Helical" evidence="8">
    <location>
        <begin position="227"/>
        <end position="248"/>
    </location>
</feature>
<dbReference type="PANTHER" id="PTHR43271:SF1">
    <property type="entry name" value="INNER MEMBRANE TRANSPORT PROTEIN YNFM"/>
    <property type="match status" value="1"/>
</dbReference>
<keyword evidence="3" id="KW-0813">Transport</keyword>
<evidence type="ECO:0000313" key="10">
    <source>
        <dbReference type="EMBL" id="AZS49363.1"/>
    </source>
</evidence>
<dbReference type="KEGG" id="emo:DM558_00575"/>
<feature type="transmembrane region" description="Helical" evidence="8">
    <location>
        <begin position="18"/>
        <end position="38"/>
    </location>
</feature>
<feature type="transmembrane region" description="Helical" evidence="8">
    <location>
        <begin position="146"/>
        <end position="165"/>
    </location>
</feature>
<comment type="subcellular location">
    <subcellularLocation>
        <location evidence="1">Cell membrane</location>
        <topology evidence="1">Multi-pass membrane protein</topology>
    </subcellularLocation>
</comment>
<dbReference type="Gene3D" id="1.20.1250.20">
    <property type="entry name" value="MFS general substrate transporter like domains"/>
    <property type="match status" value="1"/>
</dbReference>
<evidence type="ECO:0000256" key="1">
    <source>
        <dbReference type="ARBA" id="ARBA00004651"/>
    </source>
</evidence>
<keyword evidence="6 8" id="KW-1133">Transmembrane helix</keyword>
<proteinExistence type="inferred from homology"/>
<feature type="transmembrane region" description="Helical" evidence="8">
    <location>
        <begin position="171"/>
        <end position="196"/>
    </location>
</feature>
<protein>
    <submittedName>
        <fullName evidence="10">MFS transporter</fullName>
    </submittedName>
</protein>
<accession>A0A3S9XA87</accession>
<keyword evidence="11" id="KW-1185">Reference proteome</keyword>
<name>A0A3S9XA87_9GAMM</name>
<feature type="transmembrane region" description="Helical" evidence="8">
    <location>
        <begin position="111"/>
        <end position="134"/>
    </location>
</feature>
<feature type="transmembrane region" description="Helical" evidence="8">
    <location>
        <begin position="88"/>
        <end position="105"/>
    </location>
</feature>
<evidence type="ECO:0000256" key="4">
    <source>
        <dbReference type="ARBA" id="ARBA00022475"/>
    </source>
</evidence>
<dbReference type="Proteomes" id="UP000273143">
    <property type="component" value="Chromosome"/>
</dbReference>
<comment type="similarity">
    <text evidence="2">Belongs to the major facilitator superfamily.</text>
</comment>
<dbReference type="GO" id="GO:0005886">
    <property type="term" value="C:plasma membrane"/>
    <property type="evidence" value="ECO:0007669"/>
    <property type="project" value="UniProtKB-SubCell"/>
</dbReference>
<evidence type="ECO:0000259" key="9">
    <source>
        <dbReference type="PROSITE" id="PS50850"/>
    </source>
</evidence>
<dbReference type="PROSITE" id="PS00216">
    <property type="entry name" value="SUGAR_TRANSPORT_1"/>
    <property type="match status" value="1"/>
</dbReference>
<keyword evidence="4" id="KW-1003">Cell membrane</keyword>
<dbReference type="InterPro" id="IPR011701">
    <property type="entry name" value="MFS"/>
</dbReference>
<evidence type="ECO:0000313" key="11">
    <source>
        <dbReference type="Proteomes" id="UP000273143"/>
    </source>
</evidence>
<evidence type="ECO:0000256" key="2">
    <source>
        <dbReference type="ARBA" id="ARBA00008335"/>
    </source>
</evidence>